<protein>
    <submittedName>
        <fullName evidence="2">Type IV secretory pathway, VirD4 components</fullName>
    </submittedName>
</protein>
<organism evidence="2 3">
    <name type="scientific">[Actinobacillus] rossii</name>
    <dbReference type="NCBI Taxonomy" id="123820"/>
    <lineage>
        <taxon>Bacteria</taxon>
        <taxon>Pseudomonadati</taxon>
        <taxon>Pseudomonadota</taxon>
        <taxon>Gammaproteobacteria</taxon>
        <taxon>Pasteurellales</taxon>
        <taxon>Pasteurellaceae</taxon>
    </lineage>
</organism>
<evidence type="ECO:0000313" key="2">
    <source>
        <dbReference type="EMBL" id="SUT95399.1"/>
    </source>
</evidence>
<dbReference type="InterPro" id="IPR022503">
    <property type="entry name" value="Conj_coupling_TraG/TraD_PFGI-1"/>
</dbReference>
<dbReference type="OrthoDB" id="7817736at2"/>
<evidence type="ECO:0000259" key="1">
    <source>
        <dbReference type="Pfam" id="PF12696"/>
    </source>
</evidence>
<name>A0A380U2K1_9PAST</name>
<dbReference type="InterPro" id="IPR022458">
    <property type="entry name" value="Conjugative_coupling_TraG/TraD"/>
</dbReference>
<proteinExistence type="predicted"/>
<accession>A0A380U2K1</accession>
<dbReference type="Gene3D" id="3.40.50.300">
    <property type="entry name" value="P-loop containing nucleotide triphosphate hydrolases"/>
    <property type="match status" value="2"/>
</dbReference>
<keyword evidence="3" id="KW-1185">Reference proteome</keyword>
<dbReference type="InterPro" id="IPR032689">
    <property type="entry name" value="TraG-D_C"/>
</dbReference>
<sequence length="738" mass="83044">MATKHTLEALLRPPVEFFPATVHACCALVSAVAPWSLALHPSIGYGIAAGFGTLSAYRAKQGWRIVKYHRNLKRLPHYAMTSRQIPVSSKFLFVGKGFEWEPIHTQRLHDCFSSNGSKYRKPSKLFQQIREYEKRHENWLTGVTSLDSPWNPFRPLPPVEGIPAIHGIELNEVDVVQAISSRVGHTAVYGTTRVGKTRFAEILVTQDIHRGKTLADREVVVFFDPKGDADMLKRMYAEAKRARREDEFYVFHLGYPEISARYNAVGRFNRISEVAGRISGQLSGAGNSAAFKEFAWRFVNIVARALVELGQRPDYVQISRYVQNIDSLFLDYAETFFNKQDKQIWLKLSEIAAGIDEKILPFGMKDRPLIFIVNKYISENDVFDPILQGLASAVRYDRTYFDKIVASLLPLLEKLTTGKIAELLSPDYANIQDERPIFDWESIIRKRGIVYIGLDALSDATVAAAVGNSMFADLVSMAGHLYKFGINEGLPEQLGEKTKQVKINLHCDEFNELMGDEFIPLINKGGGAGVQVTAYTQTLSDIEARIGSKAKSGQVVGNFNTLYMFRVKEPATAELLTKQLHDVTILRSTVTSATTDSCNPDDDKAFSSNTGQRISETTVPMLVPANITNLPKGQAFALMEGSKLWKIRMPLPAVDKDDDMPHSLKELTEKMRQNYHVIDNWWEPTFTEYTPSKEIAEAFETMAAENNTPLPDHVDYGFGIDLPNENELEEEDHQDDDE</sequence>
<dbReference type="NCBIfam" id="TIGR03743">
    <property type="entry name" value="SXT_TraD"/>
    <property type="match status" value="1"/>
</dbReference>
<dbReference type="EMBL" id="UFRQ01000003">
    <property type="protein sequence ID" value="SUT95399.1"/>
    <property type="molecule type" value="Genomic_DNA"/>
</dbReference>
<reference evidence="2 3" key="1">
    <citation type="submission" date="2018-06" db="EMBL/GenBank/DDBJ databases">
        <authorList>
            <consortium name="Pathogen Informatics"/>
            <person name="Doyle S."/>
        </authorList>
    </citation>
    <scope>NUCLEOTIDE SEQUENCE [LARGE SCALE GENOMIC DNA]</scope>
    <source>
        <strain evidence="2 3">NCTC10801</strain>
    </source>
</reference>
<dbReference type="Proteomes" id="UP000254649">
    <property type="component" value="Unassembled WGS sequence"/>
</dbReference>
<dbReference type="NCBIfam" id="TIGR03754">
    <property type="entry name" value="conj_TOL_TraD"/>
    <property type="match status" value="1"/>
</dbReference>
<gene>
    <name evidence="2" type="ORF">NCTC10801_02459</name>
</gene>
<dbReference type="Pfam" id="PF12696">
    <property type="entry name" value="TraG-D_C"/>
    <property type="match status" value="1"/>
</dbReference>
<dbReference type="AlphaFoldDB" id="A0A380U2K1"/>
<evidence type="ECO:0000313" key="3">
    <source>
        <dbReference type="Proteomes" id="UP000254649"/>
    </source>
</evidence>
<feature type="domain" description="TraD/TraG TraM recognition site" evidence="1">
    <location>
        <begin position="504"/>
        <end position="632"/>
    </location>
</feature>
<dbReference type="InterPro" id="IPR027417">
    <property type="entry name" value="P-loop_NTPase"/>
</dbReference>
<dbReference type="SUPFAM" id="SSF52540">
    <property type="entry name" value="P-loop containing nucleoside triphosphate hydrolases"/>
    <property type="match status" value="1"/>
</dbReference>